<keyword evidence="2" id="KW-1133">Transmembrane helix</keyword>
<dbReference type="Pfam" id="PF26314">
    <property type="entry name" value="MptA_B_family"/>
    <property type="match status" value="1"/>
</dbReference>
<feature type="transmembrane region" description="Helical" evidence="2">
    <location>
        <begin position="107"/>
        <end position="127"/>
    </location>
</feature>
<dbReference type="AlphaFoldDB" id="A0A917VHM9"/>
<gene>
    <name evidence="3" type="ORF">GCM10007964_27780</name>
</gene>
<evidence type="ECO:0000313" key="3">
    <source>
        <dbReference type="EMBL" id="GGK83750.1"/>
    </source>
</evidence>
<evidence type="ECO:0000313" key="4">
    <source>
        <dbReference type="Proteomes" id="UP000645217"/>
    </source>
</evidence>
<feature type="transmembrane region" description="Helical" evidence="2">
    <location>
        <begin position="308"/>
        <end position="327"/>
    </location>
</feature>
<feature type="transmembrane region" description="Helical" evidence="2">
    <location>
        <begin position="33"/>
        <end position="54"/>
    </location>
</feature>
<organism evidence="3 4">
    <name type="scientific">Sphaerisporangium melleum</name>
    <dbReference type="NCBI Taxonomy" id="321316"/>
    <lineage>
        <taxon>Bacteria</taxon>
        <taxon>Bacillati</taxon>
        <taxon>Actinomycetota</taxon>
        <taxon>Actinomycetes</taxon>
        <taxon>Streptosporangiales</taxon>
        <taxon>Streptosporangiaceae</taxon>
        <taxon>Sphaerisporangium</taxon>
    </lineage>
</organism>
<evidence type="ECO:0008006" key="5">
    <source>
        <dbReference type="Google" id="ProtNLM"/>
    </source>
</evidence>
<accession>A0A917VHM9</accession>
<feature type="transmembrane region" description="Helical" evidence="2">
    <location>
        <begin position="472"/>
        <end position="492"/>
    </location>
</feature>
<comment type="caution">
    <text evidence="3">The sequence shown here is derived from an EMBL/GenBank/DDBJ whole genome shotgun (WGS) entry which is preliminary data.</text>
</comment>
<feature type="transmembrane region" description="Helical" evidence="2">
    <location>
        <begin position="201"/>
        <end position="222"/>
    </location>
</feature>
<sequence>MQMTARPATRPPAADPVPAAAPRQARLAGHAGLGLIALAVVLMAVIGLLGPSAAVPDVGGDGPPWSLRAAPADLAVLVLCWTVVIAGGLGLAVALGGLRRGWRPPRGLIPVAAVLAVAVLAVLPPAGSTDVLNYAVYGRIAALGHDPYVTTPAWLHEIADPVGRYAPLAWRHAPSVYGPLATWAQAAAATLGGGTMAGTVLLLKLLTAGAFLLTALMLDRLAGPGRERRLRVHLLWTLNPLMLWHVVLGGHVDGLGAALLVAALLALGRGGVAAGLAAGVLLGAAAAVKAPFILAGAGLAWAARRSPATLLALGMGAGTALLAAYATQGPEALSNLLGKIGAHSLADPWRVITDAMGLGVQSSVLEGRLALAAGILIAVLLCLGLPPGPAGSHPRMPAGAAAALAPITGDGRGVPSLGQAAVRPALAWCLGWLLTSPVGHPWYDAMVFPLLALMPAGRLDGLTAARGVVTGLIYLPGAVGVLTPAAFTQWIFEVYRPWVAPLAADLIIICVVGLAVAGAFRHRARARGGGAA</sequence>
<keyword evidence="2" id="KW-0812">Transmembrane</keyword>
<feature type="transmembrane region" description="Helical" evidence="2">
    <location>
        <begin position="369"/>
        <end position="386"/>
    </location>
</feature>
<dbReference type="Proteomes" id="UP000645217">
    <property type="component" value="Unassembled WGS sequence"/>
</dbReference>
<feature type="transmembrane region" description="Helical" evidence="2">
    <location>
        <begin position="498"/>
        <end position="520"/>
    </location>
</feature>
<dbReference type="EMBL" id="BMNT01000013">
    <property type="protein sequence ID" value="GGK83750.1"/>
    <property type="molecule type" value="Genomic_DNA"/>
</dbReference>
<name>A0A917VHM9_9ACTN</name>
<keyword evidence="4" id="KW-1185">Reference proteome</keyword>
<reference evidence="3" key="1">
    <citation type="journal article" date="2014" name="Int. J. Syst. Evol. Microbiol.">
        <title>Complete genome sequence of Corynebacterium casei LMG S-19264T (=DSM 44701T), isolated from a smear-ripened cheese.</title>
        <authorList>
            <consortium name="US DOE Joint Genome Institute (JGI-PGF)"/>
            <person name="Walter F."/>
            <person name="Albersmeier A."/>
            <person name="Kalinowski J."/>
            <person name="Ruckert C."/>
        </authorList>
    </citation>
    <scope>NUCLEOTIDE SEQUENCE</scope>
    <source>
        <strain evidence="3">JCM 13064</strain>
    </source>
</reference>
<feature type="transmembrane region" description="Helical" evidence="2">
    <location>
        <begin position="273"/>
        <end position="301"/>
    </location>
</feature>
<feature type="region of interest" description="Disordered" evidence="1">
    <location>
        <begin position="1"/>
        <end position="21"/>
    </location>
</feature>
<evidence type="ECO:0000256" key="1">
    <source>
        <dbReference type="SAM" id="MobiDB-lite"/>
    </source>
</evidence>
<evidence type="ECO:0000256" key="2">
    <source>
        <dbReference type="SAM" id="Phobius"/>
    </source>
</evidence>
<proteinExistence type="predicted"/>
<keyword evidence="2" id="KW-0472">Membrane</keyword>
<reference evidence="3" key="2">
    <citation type="submission" date="2020-09" db="EMBL/GenBank/DDBJ databases">
        <authorList>
            <person name="Sun Q."/>
            <person name="Ohkuma M."/>
        </authorList>
    </citation>
    <scope>NUCLEOTIDE SEQUENCE</scope>
    <source>
        <strain evidence="3">JCM 13064</strain>
    </source>
</reference>
<protein>
    <recommendedName>
        <fullName evidence="5">DUF2029 domain-containing protein</fullName>
    </recommendedName>
</protein>
<feature type="transmembrane region" description="Helical" evidence="2">
    <location>
        <begin position="74"/>
        <end position="95"/>
    </location>
</feature>